<name>R8CIA3_BACCE</name>
<proteinExistence type="predicted"/>
<gene>
    <name evidence="1" type="ORF">IGA_05590</name>
</gene>
<sequence length="85" mass="9977">MEIYEYCPKCNHKEVKVVEDFPELTKLCTDGYGQPVRFTKCECGSDLKGFFQLAWYVPQNGEITEQLLGYLNQRIDLNYEELSKE</sequence>
<reference evidence="1 2" key="1">
    <citation type="submission" date="2012-12" db="EMBL/GenBank/DDBJ databases">
        <title>The Genome Sequence of Bacillus cereus HuA3-9.</title>
        <authorList>
            <consortium name="The Broad Institute Genome Sequencing Platform"/>
            <consortium name="The Broad Institute Genome Sequencing Center for Infectious Disease"/>
            <person name="Feldgarden M."/>
            <person name="Van der Auwera G.A."/>
            <person name="Mahillon J."/>
            <person name="Duprez V."/>
            <person name="Timmery S."/>
            <person name="Mattelet C."/>
            <person name="Dierick K."/>
            <person name="Sun M."/>
            <person name="Yu Z."/>
            <person name="Zhu L."/>
            <person name="Hu X."/>
            <person name="Shank E.B."/>
            <person name="Swiecicka I."/>
            <person name="Hansen B.M."/>
            <person name="Andrup L."/>
            <person name="Walker B."/>
            <person name="Young S.K."/>
            <person name="Zeng Q."/>
            <person name="Gargeya S."/>
            <person name="Fitzgerald M."/>
            <person name="Haas B."/>
            <person name="Abouelleil A."/>
            <person name="Alvarado L."/>
            <person name="Arachchi H.M."/>
            <person name="Berlin A.M."/>
            <person name="Chapman S.B."/>
            <person name="Dewar J."/>
            <person name="Goldberg J."/>
            <person name="Griggs A."/>
            <person name="Gujja S."/>
            <person name="Hansen M."/>
            <person name="Howarth C."/>
            <person name="Imamovic A."/>
            <person name="Larimer J."/>
            <person name="McCowan C."/>
            <person name="Murphy C."/>
            <person name="Neiman D."/>
            <person name="Pearson M."/>
            <person name="Priest M."/>
            <person name="Roberts A."/>
            <person name="Saif S."/>
            <person name="Shea T."/>
            <person name="Sisk P."/>
            <person name="Sykes S."/>
            <person name="Wortman J."/>
            <person name="Nusbaum C."/>
            <person name="Birren B."/>
        </authorList>
    </citation>
    <scope>NUCLEOTIDE SEQUENCE [LARGE SCALE GENOMIC DNA]</scope>
    <source>
        <strain evidence="1 2">HuA3-9</strain>
    </source>
</reference>
<protein>
    <submittedName>
        <fullName evidence="1">Uncharacterized protein</fullName>
    </submittedName>
</protein>
<organism evidence="1 2">
    <name type="scientific">Bacillus cereus HuA3-9</name>
    <dbReference type="NCBI Taxonomy" id="1053205"/>
    <lineage>
        <taxon>Bacteria</taxon>
        <taxon>Bacillati</taxon>
        <taxon>Bacillota</taxon>
        <taxon>Bacilli</taxon>
        <taxon>Bacillales</taxon>
        <taxon>Bacillaceae</taxon>
        <taxon>Bacillus</taxon>
        <taxon>Bacillus cereus group</taxon>
    </lineage>
</organism>
<evidence type="ECO:0000313" key="2">
    <source>
        <dbReference type="Proteomes" id="UP000014003"/>
    </source>
</evidence>
<dbReference type="Proteomes" id="UP000014003">
    <property type="component" value="Unassembled WGS sequence"/>
</dbReference>
<dbReference type="RefSeq" id="WP_016094823.1">
    <property type="nucleotide sequence ID" value="NZ_KB976126.1"/>
</dbReference>
<evidence type="ECO:0000313" key="1">
    <source>
        <dbReference type="EMBL" id="EOO11327.1"/>
    </source>
</evidence>
<dbReference type="EMBL" id="AHDZ01000070">
    <property type="protein sequence ID" value="EOO11327.1"/>
    <property type="molecule type" value="Genomic_DNA"/>
</dbReference>
<dbReference type="PATRIC" id="fig|1053205.3.peg.5653"/>
<comment type="caution">
    <text evidence="1">The sequence shown here is derived from an EMBL/GenBank/DDBJ whole genome shotgun (WGS) entry which is preliminary data.</text>
</comment>
<accession>R8CIA3</accession>
<dbReference type="HOGENOM" id="CLU_2505683_0_0_9"/>
<dbReference type="AlphaFoldDB" id="R8CIA3"/>